<dbReference type="EMBL" id="JBHUMQ010000006">
    <property type="protein sequence ID" value="MFD2692634.1"/>
    <property type="molecule type" value="Genomic_DNA"/>
</dbReference>
<comment type="caution">
    <text evidence="3">The sequence shown here is derived from an EMBL/GenBank/DDBJ whole genome shotgun (WGS) entry which is preliminary data.</text>
</comment>
<evidence type="ECO:0000259" key="2">
    <source>
        <dbReference type="Pfam" id="PF12671"/>
    </source>
</evidence>
<evidence type="ECO:0000313" key="3">
    <source>
        <dbReference type="EMBL" id="MFD2692634.1"/>
    </source>
</evidence>
<organism evidence="3 4">
    <name type="scientific">Sporolactobacillus shoreicorticis</name>
    <dbReference type="NCBI Taxonomy" id="1923877"/>
    <lineage>
        <taxon>Bacteria</taxon>
        <taxon>Bacillati</taxon>
        <taxon>Bacillota</taxon>
        <taxon>Bacilli</taxon>
        <taxon>Bacillales</taxon>
        <taxon>Sporolactobacillaceae</taxon>
        <taxon>Sporolactobacillus</taxon>
    </lineage>
</organism>
<accession>A0ABW5RYQ8</accession>
<keyword evidence="1" id="KW-0175">Coiled coil</keyword>
<dbReference type="RefSeq" id="WP_253064258.1">
    <property type="nucleotide sequence ID" value="NZ_JAMXWM010000028.1"/>
</dbReference>
<keyword evidence="4" id="KW-1185">Reference proteome</keyword>
<feature type="domain" description="Putative amidase" evidence="2">
    <location>
        <begin position="138"/>
        <end position="283"/>
    </location>
</feature>
<sequence length="298" mass="34519">MEWKNAFQKHLTMLGDYWVGGADPHKMALAPEELKRLMNKTKTLNDQQAEIEHAIIQAREVQTKDKREDLVVDYSLHTQWLVKKQNDFFLEERMENRQAVVRGNRLVSDILVPLAAEEEQTAVREAGDQAPADIRSRSYDRLAAVRYADLWWNRRNPQYPMVGDDCTNFISQCLHEGGIRMWGNPIRNRGWWHVQTNWSFSWTVANSLCMYLGKPDGVIGAVERARANELVPGDVICYDFEGDGRWNHNTIVTAMDAAGEPLVNAHTYDARHRPWPYTDSPAYTANIRYKFFHIKDQV</sequence>
<protein>
    <submittedName>
        <fullName evidence="3">Amidase domain-containing protein</fullName>
    </submittedName>
</protein>
<dbReference type="PANTHER" id="PTHR40032">
    <property type="entry name" value="EXPORTED PROTEIN-RELATED"/>
    <property type="match status" value="1"/>
</dbReference>
<proteinExistence type="predicted"/>
<gene>
    <name evidence="3" type="ORF">ACFSUE_03105</name>
</gene>
<dbReference type="Pfam" id="PF12671">
    <property type="entry name" value="Amidase_6"/>
    <property type="match status" value="1"/>
</dbReference>
<dbReference type="PANTHER" id="PTHR40032:SF1">
    <property type="entry name" value="EXPORTED PROTEIN"/>
    <property type="match status" value="1"/>
</dbReference>
<feature type="coiled-coil region" evidence="1">
    <location>
        <begin position="34"/>
        <end position="64"/>
    </location>
</feature>
<dbReference type="InterPro" id="IPR024301">
    <property type="entry name" value="Amidase_6"/>
</dbReference>
<name>A0ABW5RYQ8_9BACL</name>
<evidence type="ECO:0000256" key="1">
    <source>
        <dbReference type="SAM" id="Coils"/>
    </source>
</evidence>
<evidence type="ECO:0000313" key="4">
    <source>
        <dbReference type="Proteomes" id="UP001597399"/>
    </source>
</evidence>
<reference evidence="4" key="1">
    <citation type="journal article" date="2019" name="Int. J. Syst. Evol. Microbiol.">
        <title>The Global Catalogue of Microorganisms (GCM) 10K type strain sequencing project: providing services to taxonomists for standard genome sequencing and annotation.</title>
        <authorList>
            <consortium name="The Broad Institute Genomics Platform"/>
            <consortium name="The Broad Institute Genome Sequencing Center for Infectious Disease"/>
            <person name="Wu L."/>
            <person name="Ma J."/>
        </authorList>
    </citation>
    <scope>NUCLEOTIDE SEQUENCE [LARGE SCALE GENOMIC DNA]</scope>
    <source>
        <strain evidence="4">TISTR 2466</strain>
    </source>
</reference>
<dbReference type="Proteomes" id="UP001597399">
    <property type="component" value="Unassembled WGS sequence"/>
</dbReference>